<dbReference type="Pfam" id="PF02627">
    <property type="entry name" value="CMD"/>
    <property type="match status" value="1"/>
</dbReference>
<organism evidence="2 3">
    <name type="scientific">Phialemonium thermophilum</name>
    <dbReference type="NCBI Taxonomy" id="223376"/>
    <lineage>
        <taxon>Eukaryota</taxon>
        <taxon>Fungi</taxon>
        <taxon>Dikarya</taxon>
        <taxon>Ascomycota</taxon>
        <taxon>Pezizomycotina</taxon>
        <taxon>Sordariomycetes</taxon>
        <taxon>Sordariomycetidae</taxon>
        <taxon>Cephalothecales</taxon>
        <taxon>Cephalothecaceae</taxon>
        <taxon>Phialemonium</taxon>
    </lineage>
</organism>
<dbReference type="PANTHER" id="PTHR33570:SF2">
    <property type="entry name" value="CARBOXYMUCONOLACTONE DECARBOXYLASE-LIKE DOMAIN-CONTAINING PROTEIN"/>
    <property type="match status" value="1"/>
</dbReference>
<dbReference type="SUPFAM" id="SSF69118">
    <property type="entry name" value="AhpD-like"/>
    <property type="match status" value="1"/>
</dbReference>
<evidence type="ECO:0000313" key="3">
    <source>
        <dbReference type="Proteomes" id="UP001586593"/>
    </source>
</evidence>
<gene>
    <name evidence="2" type="ORF">VTK73DRAFT_2814</name>
</gene>
<dbReference type="Proteomes" id="UP001586593">
    <property type="component" value="Unassembled WGS sequence"/>
</dbReference>
<sequence length="141" mass="15442">MADQPDREAIEKAEQLLYEEGMKLRGQVLGASHVANSRALDPFQQPMQSMAVAMGWSLCWTRPGLEKRVRSLLVIVMLAVLGRNHELGVHVQGAIRNGASEQDIQEALMQAAVYAGAPCALESTRVASDALKRMRESGELK</sequence>
<dbReference type="InterPro" id="IPR052512">
    <property type="entry name" value="4CMD/NDH-1_regulator"/>
</dbReference>
<proteinExistence type="predicted"/>
<feature type="domain" description="Carboxymuconolactone decarboxylase-like" evidence="1">
    <location>
        <begin position="48"/>
        <end position="128"/>
    </location>
</feature>
<dbReference type="Gene3D" id="1.20.1290.10">
    <property type="entry name" value="AhpD-like"/>
    <property type="match status" value="1"/>
</dbReference>
<dbReference type="InterPro" id="IPR029032">
    <property type="entry name" value="AhpD-like"/>
</dbReference>
<dbReference type="InterPro" id="IPR003779">
    <property type="entry name" value="CMD-like"/>
</dbReference>
<name>A0ABR3VQS9_9PEZI</name>
<comment type="caution">
    <text evidence="2">The sequence shown here is derived from an EMBL/GenBank/DDBJ whole genome shotgun (WGS) entry which is preliminary data.</text>
</comment>
<keyword evidence="3" id="KW-1185">Reference proteome</keyword>
<dbReference type="PANTHER" id="PTHR33570">
    <property type="entry name" value="4-CARBOXYMUCONOLACTONE DECARBOXYLASE FAMILY PROTEIN"/>
    <property type="match status" value="1"/>
</dbReference>
<evidence type="ECO:0000313" key="2">
    <source>
        <dbReference type="EMBL" id="KAL1843513.1"/>
    </source>
</evidence>
<accession>A0ABR3VQS9</accession>
<reference evidence="2 3" key="1">
    <citation type="journal article" date="2024" name="Commun. Biol.">
        <title>Comparative genomic analysis of thermophilic fungi reveals convergent evolutionary adaptations and gene losses.</title>
        <authorList>
            <person name="Steindorff A.S."/>
            <person name="Aguilar-Pontes M.V."/>
            <person name="Robinson A.J."/>
            <person name="Andreopoulos B."/>
            <person name="LaButti K."/>
            <person name="Kuo A."/>
            <person name="Mondo S."/>
            <person name="Riley R."/>
            <person name="Otillar R."/>
            <person name="Haridas S."/>
            <person name="Lipzen A."/>
            <person name="Grimwood J."/>
            <person name="Schmutz J."/>
            <person name="Clum A."/>
            <person name="Reid I.D."/>
            <person name="Moisan M.C."/>
            <person name="Butler G."/>
            <person name="Nguyen T.T.M."/>
            <person name="Dewar K."/>
            <person name="Conant G."/>
            <person name="Drula E."/>
            <person name="Henrissat B."/>
            <person name="Hansel C."/>
            <person name="Singer S."/>
            <person name="Hutchinson M.I."/>
            <person name="de Vries R.P."/>
            <person name="Natvig D.O."/>
            <person name="Powell A.J."/>
            <person name="Tsang A."/>
            <person name="Grigoriev I.V."/>
        </authorList>
    </citation>
    <scope>NUCLEOTIDE SEQUENCE [LARGE SCALE GENOMIC DNA]</scope>
    <source>
        <strain evidence="2 3">ATCC 24622</strain>
    </source>
</reference>
<dbReference type="EMBL" id="JAZHXJ010001818">
    <property type="protein sequence ID" value="KAL1843513.1"/>
    <property type="molecule type" value="Genomic_DNA"/>
</dbReference>
<evidence type="ECO:0000259" key="1">
    <source>
        <dbReference type="Pfam" id="PF02627"/>
    </source>
</evidence>
<protein>
    <recommendedName>
        <fullName evidence="1">Carboxymuconolactone decarboxylase-like domain-containing protein</fullName>
    </recommendedName>
</protein>